<dbReference type="InterPro" id="IPR039424">
    <property type="entry name" value="SBP_5"/>
</dbReference>
<dbReference type="Gene3D" id="3.90.76.10">
    <property type="entry name" value="Dipeptide-binding Protein, Domain 1"/>
    <property type="match status" value="1"/>
</dbReference>
<sequence length="473" mass="53269">MNFETSATKKTLGALRPFYWKGVSQLVSVVLLVLCSLVVFTGCVRHEPRADIVIVNGIEPESLDPAIITGVAEMRIVSSLFEGLTRLDPVTAEPIPGLAEKWEISPDGRIYTFHMRTNLQWSTGEPITTDDVVYSWLRALDPNTASDYAGQLFYLVNGEAYTSGKIKDTSKVGVHALDRYTLRVELNNPTAFFLDLCAFPTLAVVPRQCIEKYGDRWLMARPLPVSGAYTLEAWRINDKIRVRKNPRYWDAANTKTDLVDFLPIGSPTTALNLYETGGTDIVWDKDLVPVELLDVLLKRPDFHVAPILGTYFIRFNVNKKPFNDVRVRQALALSLNKERITKKLTKAGEEPAENYTPPGTARYHAPKGLGYDPEKARKLLAEAGFPGGKGFPRFEYMFNASAGGAAKIHAKIAVEIQQMWRDELGIEMELRQVEWKVYLANQSKIAFDTCRASWIGDYNDADTFLNMFMTRER</sequence>
<keyword evidence="3" id="KW-0813">Transport</keyword>
<evidence type="ECO:0000256" key="6">
    <source>
        <dbReference type="SAM" id="Phobius"/>
    </source>
</evidence>
<keyword evidence="6" id="KW-0472">Membrane</keyword>
<evidence type="ECO:0000259" key="7">
    <source>
        <dbReference type="Pfam" id="PF00496"/>
    </source>
</evidence>
<dbReference type="PANTHER" id="PTHR30290:SF83">
    <property type="entry name" value="ABC TRANSPORTER SUBSTRATE-BINDING PROTEIN"/>
    <property type="match status" value="1"/>
</dbReference>
<dbReference type="Pfam" id="PF00496">
    <property type="entry name" value="SBP_bac_5"/>
    <property type="match status" value="1"/>
</dbReference>
<dbReference type="FunFam" id="3.90.76.10:FF:000001">
    <property type="entry name" value="Oligopeptide ABC transporter substrate-binding protein"/>
    <property type="match status" value="1"/>
</dbReference>
<keyword evidence="9" id="KW-1185">Reference proteome</keyword>
<protein>
    <submittedName>
        <fullName evidence="8">Extracellular solute-binding protein family 5</fullName>
    </submittedName>
</protein>
<dbReference type="Gene3D" id="3.40.190.10">
    <property type="entry name" value="Periplasmic binding protein-like II"/>
    <property type="match status" value="1"/>
</dbReference>
<feature type="transmembrane region" description="Helical" evidence="6">
    <location>
        <begin position="18"/>
        <end position="40"/>
    </location>
</feature>
<dbReference type="InterPro" id="IPR000914">
    <property type="entry name" value="SBP_5_dom"/>
</dbReference>
<evidence type="ECO:0000313" key="8">
    <source>
        <dbReference type="EMBL" id="EEF60693.1"/>
    </source>
</evidence>
<dbReference type="RefSeq" id="WP_007415154.1">
    <property type="nucleotide sequence ID" value="NZ_ABOX02000014.1"/>
</dbReference>
<keyword evidence="4" id="KW-0732">Signal</keyword>
<organism evidence="8 9">
    <name type="scientific">Pedosphaera parvula (strain Ellin514)</name>
    <dbReference type="NCBI Taxonomy" id="320771"/>
    <lineage>
        <taxon>Bacteria</taxon>
        <taxon>Pseudomonadati</taxon>
        <taxon>Verrucomicrobiota</taxon>
        <taxon>Pedosphaerae</taxon>
        <taxon>Pedosphaerales</taxon>
        <taxon>Pedosphaeraceae</taxon>
        <taxon>Pedosphaera</taxon>
    </lineage>
</organism>
<dbReference type="GO" id="GO:1904680">
    <property type="term" value="F:peptide transmembrane transporter activity"/>
    <property type="evidence" value="ECO:0007669"/>
    <property type="project" value="TreeGrafter"/>
</dbReference>
<feature type="region of interest" description="Disordered" evidence="5">
    <location>
        <begin position="346"/>
        <end position="367"/>
    </location>
</feature>
<dbReference type="GO" id="GO:0043190">
    <property type="term" value="C:ATP-binding cassette (ABC) transporter complex"/>
    <property type="evidence" value="ECO:0007669"/>
    <property type="project" value="InterPro"/>
</dbReference>
<comment type="subcellular location">
    <subcellularLocation>
        <location evidence="1">Cell envelope</location>
    </subcellularLocation>
</comment>
<keyword evidence="6" id="KW-1133">Transmembrane helix</keyword>
<dbReference type="STRING" id="320771.Cflav_PD3551"/>
<dbReference type="CDD" id="cd08504">
    <property type="entry name" value="PBP2_OppA"/>
    <property type="match status" value="1"/>
</dbReference>
<dbReference type="OrthoDB" id="137511at2"/>
<dbReference type="AlphaFoldDB" id="B9XH58"/>
<evidence type="ECO:0000256" key="1">
    <source>
        <dbReference type="ARBA" id="ARBA00004196"/>
    </source>
</evidence>
<dbReference type="SUPFAM" id="SSF53850">
    <property type="entry name" value="Periplasmic binding protein-like II"/>
    <property type="match status" value="1"/>
</dbReference>
<dbReference type="GO" id="GO:0030288">
    <property type="term" value="C:outer membrane-bounded periplasmic space"/>
    <property type="evidence" value="ECO:0007669"/>
    <property type="project" value="UniProtKB-ARBA"/>
</dbReference>
<dbReference type="Proteomes" id="UP000003688">
    <property type="component" value="Unassembled WGS sequence"/>
</dbReference>
<dbReference type="PANTHER" id="PTHR30290">
    <property type="entry name" value="PERIPLASMIC BINDING COMPONENT OF ABC TRANSPORTER"/>
    <property type="match status" value="1"/>
</dbReference>
<dbReference type="InterPro" id="IPR030678">
    <property type="entry name" value="Peptide/Ni-bd"/>
</dbReference>
<comment type="caution">
    <text evidence="8">The sequence shown here is derived from an EMBL/GenBank/DDBJ whole genome shotgun (WGS) entry which is preliminary data.</text>
</comment>
<evidence type="ECO:0000256" key="2">
    <source>
        <dbReference type="ARBA" id="ARBA00005695"/>
    </source>
</evidence>
<accession>B9XH58</accession>
<dbReference type="EMBL" id="ABOX02000014">
    <property type="protein sequence ID" value="EEF60693.1"/>
    <property type="molecule type" value="Genomic_DNA"/>
</dbReference>
<dbReference type="Gene3D" id="3.10.105.10">
    <property type="entry name" value="Dipeptide-binding Protein, Domain 3"/>
    <property type="match status" value="1"/>
</dbReference>
<comment type="similarity">
    <text evidence="2">Belongs to the bacterial solute-binding protein 5 family.</text>
</comment>
<gene>
    <name evidence="8" type="ORF">Cflav_PD3551</name>
</gene>
<evidence type="ECO:0000256" key="3">
    <source>
        <dbReference type="ARBA" id="ARBA00022448"/>
    </source>
</evidence>
<name>B9XH58_PEDPL</name>
<evidence type="ECO:0000313" key="9">
    <source>
        <dbReference type="Proteomes" id="UP000003688"/>
    </source>
</evidence>
<evidence type="ECO:0000256" key="5">
    <source>
        <dbReference type="SAM" id="MobiDB-lite"/>
    </source>
</evidence>
<proteinExistence type="inferred from homology"/>
<feature type="domain" description="Solute-binding protein family 5" evidence="7">
    <location>
        <begin position="93"/>
        <end position="470"/>
    </location>
</feature>
<reference evidence="8 9" key="1">
    <citation type="journal article" date="2011" name="J. Bacteriol.">
        <title>Genome sequence of 'Pedosphaera parvula' Ellin514, an aerobic Verrucomicrobial isolate from pasture soil.</title>
        <authorList>
            <person name="Kant R."/>
            <person name="van Passel M.W."/>
            <person name="Sangwan P."/>
            <person name="Palva A."/>
            <person name="Lucas S."/>
            <person name="Copeland A."/>
            <person name="Lapidus A."/>
            <person name="Glavina Del Rio T."/>
            <person name="Dalin E."/>
            <person name="Tice H."/>
            <person name="Bruce D."/>
            <person name="Goodwin L."/>
            <person name="Pitluck S."/>
            <person name="Chertkov O."/>
            <person name="Larimer F.W."/>
            <person name="Land M.L."/>
            <person name="Hauser L."/>
            <person name="Brettin T.S."/>
            <person name="Detter J.C."/>
            <person name="Han S."/>
            <person name="de Vos W.M."/>
            <person name="Janssen P.H."/>
            <person name="Smidt H."/>
        </authorList>
    </citation>
    <scope>NUCLEOTIDE SEQUENCE [LARGE SCALE GENOMIC DNA]</scope>
    <source>
        <strain evidence="8 9">Ellin514</strain>
    </source>
</reference>
<dbReference type="GO" id="GO:0015833">
    <property type="term" value="P:peptide transport"/>
    <property type="evidence" value="ECO:0007669"/>
    <property type="project" value="TreeGrafter"/>
</dbReference>
<keyword evidence="6" id="KW-0812">Transmembrane</keyword>
<dbReference type="PIRSF" id="PIRSF002741">
    <property type="entry name" value="MppA"/>
    <property type="match status" value="1"/>
</dbReference>
<evidence type="ECO:0000256" key="4">
    <source>
        <dbReference type="ARBA" id="ARBA00022729"/>
    </source>
</evidence>